<feature type="compositionally biased region" description="Polar residues" evidence="1">
    <location>
        <begin position="23"/>
        <end position="41"/>
    </location>
</feature>
<organism evidence="3 4">
    <name type="scientific">Rhizobium helianthi</name>
    <dbReference type="NCBI Taxonomy" id="1132695"/>
    <lineage>
        <taxon>Bacteria</taxon>
        <taxon>Pseudomonadati</taxon>
        <taxon>Pseudomonadota</taxon>
        <taxon>Alphaproteobacteria</taxon>
        <taxon>Hyphomicrobiales</taxon>
        <taxon>Rhizobiaceae</taxon>
        <taxon>Rhizobium/Agrobacterium group</taxon>
        <taxon>Rhizobium</taxon>
    </lineage>
</organism>
<evidence type="ECO:0008006" key="5">
    <source>
        <dbReference type="Google" id="ProtNLM"/>
    </source>
</evidence>
<gene>
    <name evidence="3" type="ORF">ACFSE1_01085</name>
</gene>
<feature type="region of interest" description="Disordered" evidence="1">
    <location>
        <begin position="18"/>
        <end position="104"/>
    </location>
</feature>
<keyword evidence="2" id="KW-0732">Signal</keyword>
<evidence type="ECO:0000313" key="3">
    <source>
        <dbReference type="EMBL" id="MFD1744044.1"/>
    </source>
</evidence>
<name>A0ABW4LZN5_9HYPH</name>
<dbReference type="Proteomes" id="UP001597322">
    <property type="component" value="Unassembled WGS sequence"/>
</dbReference>
<comment type="caution">
    <text evidence="3">The sequence shown here is derived from an EMBL/GenBank/DDBJ whole genome shotgun (WGS) entry which is preliminary data.</text>
</comment>
<sequence>MLSKILSVSVLTLGLATGAVAQTAMTPNDRTMTNTDNMSGTGTYGANNNAAGGQVIDPNMTYSTNRDSGTNPPGQLTTQDSPCAAPSATPTEGSSTSPVDRTQC</sequence>
<evidence type="ECO:0000313" key="4">
    <source>
        <dbReference type="Proteomes" id="UP001597322"/>
    </source>
</evidence>
<dbReference type="RefSeq" id="WP_377395296.1">
    <property type="nucleotide sequence ID" value="NZ_JBHUEQ010000003.1"/>
</dbReference>
<reference evidence="4" key="1">
    <citation type="journal article" date="2019" name="Int. J. Syst. Evol. Microbiol.">
        <title>The Global Catalogue of Microorganisms (GCM) 10K type strain sequencing project: providing services to taxonomists for standard genome sequencing and annotation.</title>
        <authorList>
            <consortium name="The Broad Institute Genomics Platform"/>
            <consortium name="The Broad Institute Genome Sequencing Center for Infectious Disease"/>
            <person name="Wu L."/>
            <person name="Ma J."/>
        </authorList>
    </citation>
    <scope>NUCLEOTIDE SEQUENCE [LARGE SCALE GENOMIC DNA]</scope>
    <source>
        <strain evidence="4">CG52</strain>
    </source>
</reference>
<evidence type="ECO:0000256" key="2">
    <source>
        <dbReference type="SAM" id="SignalP"/>
    </source>
</evidence>
<evidence type="ECO:0000256" key="1">
    <source>
        <dbReference type="SAM" id="MobiDB-lite"/>
    </source>
</evidence>
<feature type="compositionally biased region" description="Polar residues" evidence="1">
    <location>
        <begin position="88"/>
        <end position="104"/>
    </location>
</feature>
<dbReference type="EMBL" id="JBHUEQ010000003">
    <property type="protein sequence ID" value="MFD1744044.1"/>
    <property type="molecule type" value="Genomic_DNA"/>
</dbReference>
<accession>A0ABW4LZN5</accession>
<keyword evidence="4" id="KW-1185">Reference proteome</keyword>
<feature type="signal peptide" evidence="2">
    <location>
        <begin position="1"/>
        <end position="21"/>
    </location>
</feature>
<feature type="chain" id="PRO_5045968931" description="Secreted protein" evidence="2">
    <location>
        <begin position="22"/>
        <end position="104"/>
    </location>
</feature>
<feature type="compositionally biased region" description="Polar residues" evidence="1">
    <location>
        <begin position="60"/>
        <end position="81"/>
    </location>
</feature>
<protein>
    <recommendedName>
        <fullName evidence="5">Secreted protein</fullName>
    </recommendedName>
</protein>
<proteinExistence type="predicted"/>